<keyword evidence="1" id="KW-0812">Transmembrane</keyword>
<name>A0A7Z9C067_9CYAN</name>
<evidence type="ECO:0000313" key="3">
    <source>
        <dbReference type="Proteomes" id="UP000182190"/>
    </source>
</evidence>
<gene>
    <name evidence="2" type="ORF">PL9631_660198</name>
</gene>
<dbReference type="EMBL" id="CZCS02000208">
    <property type="protein sequence ID" value="VXD22665.1"/>
    <property type="molecule type" value="Genomic_DNA"/>
</dbReference>
<keyword evidence="3" id="KW-1185">Reference proteome</keyword>
<sequence length="39" mass="4323">MMKVSQPPNKPKQQSIGMIVLFFILMMGILAMMILKGGV</sequence>
<proteinExistence type="predicted"/>
<dbReference type="AlphaFoldDB" id="A0A7Z9C067"/>
<reference evidence="2" key="1">
    <citation type="submission" date="2019-10" db="EMBL/GenBank/DDBJ databases">
        <authorList>
            <consortium name="Genoscope - CEA"/>
            <person name="William W."/>
        </authorList>
    </citation>
    <scope>NUCLEOTIDE SEQUENCE [LARGE SCALE GENOMIC DNA]</scope>
    <source>
        <strain evidence="2">BBR_PRJEB10994</strain>
    </source>
</reference>
<evidence type="ECO:0000313" key="2">
    <source>
        <dbReference type="EMBL" id="VXD22665.1"/>
    </source>
</evidence>
<keyword evidence="1" id="KW-0472">Membrane</keyword>
<feature type="transmembrane region" description="Helical" evidence="1">
    <location>
        <begin position="15"/>
        <end position="35"/>
    </location>
</feature>
<dbReference type="Proteomes" id="UP000182190">
    <property type="component" value="Unassembled WGS sequence"/>
</dbReference>
<protein>
    <submittedName>
        <fullName evidence="2">Uncharacterized protein</fullName>
    </submittedName>
</protein>
<organism evidence="2 3">
    <name type="scientific">Planktothrix paucivesiculata PCC 9631</name>
    <dbReference type="NCBI Taxonomy" id="671071"/>
    <lineage>
        <taxon>Bacteria</taxon>
        <taxon>Bacillati</taxon>
        <taxon>Cyanobacteriota</taxon>
        <taxon>Cyanophyceae</taxon>
        <taxon>Oscillatoriophycideae</taxon>
        <taxon>Oscillatoriales</taxon>
        <taxon>Microcoleaceae</taxon>
        <taxon>Planktothrix</taxon>
    </lineage>
</organism>
<comment type="caution">
    <text evidence="2">The sequence shown here is derived from an EMBL/GenBank/DDBJ whole genome shotgun (WGS) entry which is preliminary data.</text>
</comment>
<accession>A0A7Z9C067</accession>
<evidence type="ECO:0000256" key="1">
    <source>
        <dbReference type="SAM" id="Phobius"/>
    </source>
</evidence>
<keyword evidence="1" id="KW-1133">Transmembrane helix</keyword>